<dbReference type="EMBL" id="JBFNQN010000004">
    <property type="protein sequence ID" value="MEW9264574.1"/>
    <property type="molecule type" value="Genomic_DNA"/>
</dbReference>
<comment type="caution">
    <text evidence="1">The sequence shown here is derived from an EMBL/GenBank/DDBJ whole genome shotgun (WGS) entry which is preliminary data.</text>
</comment>
<evidence type="ECO:0000313" key="2">
    <source>
        <dbReference type="Proteomes" id="UP001555826"/>
    </source>
</evidence>
<reference evidence="1 2" key="1">
    <citation type="submission" date="2024-07" db="EMBL/GenBank/DDBJ databases">
        <authorList>
            <person name="Thanompreechachai J."/>
            <person name="Duangmal K."/>
        </authorList>
    </citation>
    <scope>NUCLEOTIDE SEQUENCE [LARGE SCALE GENOMIC DNA]</scope>
    <source>
        <strain evidence="1 2">KCTC 19886</strain>
    </source>
</reference>
<protein>
    <submittedName>
        <fullName evidence="1">Uncharacterized protein</fullName>
    </submittedName>
</protein>
<accession>A0ABV3P4N0</accession>
<proteinExistence type="predicted"/>
<dbReference type="RefSeq" id="WP_367637320.1">
    <property type="nucleotide sequence ID" value="NZ_JBFNQN010000004.1"/>
</dbReference>
<dbReference type="Proteomes" id="UP001555826">
    <property type="component" value="Unassembled WGS sequence"/>
</dbReference>
<evidence type="ECO:0000313" key="1">
    <source>
        <dbReference type="EMBL" id="MEW9264574.1"/>
    </source>
</evidence>
<gene>
    <name evidence="1" type="ORF">AB1207_07435</name>
</gene>
<organism evidence="1 2">
    <name type="scientific">Kineococcus endophyticus</name>
    <dbReference type="NCBI Taxonomy" id="1181883"/>
    <lineage>
        <taxon>Bacteria</taxon>
        <taxon>Bacillati</taxon>
        <taxon>Actinomycetota</taxon>
        <taxon>Actinomycetes</taxon>
        <taxon>Kineosporiales</taxon>
        <taxon>Kineosporiaceae</taxon>
        <taxon>Kineococcus</taxon>
    </lineage>
</organism>
<keyword evidence="2" id="KW-1185">Reference proteome</keyword>
<sequence length="120" mass="12300">MSHEADTVAERPTGAQTVAPVQASALLFAASILGEGSYTPEQELKGTLNAAGRVEAHTPAPVEPVVEQVVEPVVEQVVAPVPAPQPVAQPAPTPAPAAAPAPVERKGFFARLIDKLLGRG</sequence>
<name>A0ABV3P4N0_9ACTN</name>